<sequence length="198" mass="22195">MAASKLKQDETRVRRTKLLALRRQGIRYDDERIMNLGYASTEAARRDLNRALEQHRNEEAAEVSVYRQQENERLDDELARLADLEDKVRAILSNRHILVNNGRVILDPDTEKPMEDDAVILQAIDRLVKIEDARRRNAERRAKLNGLDMPAKAEVTGAGGGPLQMSRATTAELEALIGLNPAPSNAEGDDQDSSADEQ</sequence>
<keyword evidence="1" id="KW-0175">Coiled coil</keyword>
<evidence type="ECO:0000313" key="3">
    <source>
        <dbReference type="EMBL" id="WND24098.1"/>
    </source>
</evidence>
<reference evidence="3 4" key="1">
    <citation type="submission" date="2023-09" db="EMBL/GenBank/DDBJ databases">
        <title>The genome sequence of Streptomyces anthocyanicus.</title>
        <authorList>
            <person name="Mo P."/>
        </authorList>
    </citation>
    <scope>NUCLEOTIDE SEQUENCE [LARGE SCALE GENOMIC DNA]</scope>
    <source>
        <strain evidence="3 4">JCM 4387</strain>
        <plasmid evidence="3 4">punmamed1</plasmid>
    </source>
</reference>
<feature type="region of interest" description="Disordered" evidence="2">
    <location>
        <begin position="178"/>
        <end position="198"/>
    </location>
</feature>
<accession>A0ABY9UND1</accession>
<feature type="coiled-coil region" evidence="1">
    <location>
        <begin position="38"/>
        <end position="94"/>
    </location>
</feature>
<protein>
    <submittedName>
        <fullName evidence="3">Uncharacterized protein</fullName>
    </submittedName>
</protein>
<name>A0ABY9UND1_STRVL</name>
<feature type="compositionally biased region" description="Acidic residues" evidence="2">
    <location>
        <begin position="187"/>
        <end position="198"/>
    </location>
</feature>
<dbReference type="Proteomes" id="UP001249394">
    <property type="component" value="Plasmid punmamed1"/>
</dbReference>
<geneLocation type="plasmid" evidence="3 4">
    <name>punmamed1</name>
</geneLocation>
<keyword evidence="3" id="KW-0614">Plasmid</keyword>
<evidence type="ECO:0000313" key="4">
    <source>
        <dbReference type="Proteomes" id="UP001249394"/>
    </source>
</evidence>
<organism evidence="3 4">
    <name type="scientific">Streptomyces violaceus</name>
    <name type="common">Streptomyces venezuelae</name>
    <dbReference type="NCBI Taxonomy" id="1936"/>
    <lineage>
        <taxon>Bacteria</taxon>
        <taxon>Bacillati</taxon>
        <taxon>Actinomycetota</taxon>
        <taxon>Actinomycetes</taxon>
        <taxon>Kitasatosporales</taxon>
        <taxon>Streptomycetaceae</taxon>
        <taxon>Streptomyces</taxon>
    </lineage>
</organism>
<gene>
    <name evidence="3" type="ORF">RI060_43035</name>
</gene>
<proteinExistence type="predicted"/>
<evidence type="ECO:0000256" key="2">
    <source>
        <dbReference type="SAM" id="MobiDB-lite"/>
    </source>
</evidence>
<evidence type="ECO:0000256" key="1">
    <source>
        <dbReference type="SAM" id="Coils"/>
    </source>
</evidence>
<dbReference type="EMBL" id="CP134214">
    <property type="protein sequence ID" value="WND24098.1"/>
    <property type="molecule type" value="Genomic_DNA"/>
</dbReference>
<keyword evidence="4" id="KW-1185">Reference proteome</keyword>